<accession>A0A699SQ15</accession>
<evidence type="ECO:0000313" key="1">
    <source>
        <dbReference type="EMBL" id="GFC99472.1"/>
    </source>
</evidence>
<sequence>GIEGRIEAGGLAFVAGGQRLIRLGALHLGFDEVRNLVAILVYPGVGTLVAPEVVEGLLQQLHALVHRLFGVLLHARVDGGVHLQAIAVEVVAALQHHVAALGGGHGVKLGVKGRGVVKYTDEHGGLLGRKAVGRGAEEGFGRHLNTEGVRTILHRVEIHPEDFLLGVAPLQLHGGHPLFGLIDHRAHARHVAETALVFTTADFIQ</sequence>
<reference evidence="1" key="1">
    <citation type="journal article" date="2019" name="Sci. Rep.">
        <title>Draft genome of Tanacetum cinerariifolium, the natural source of mosquito coil.</title>
        <authorList>
            <person name="Yamashiro T."/>
            <person name="Shiraishi A."/>
            <person name="Satake H."/>
            <person name="Nakayama K."/>
        </authorList>
    </citation>
    <scope>NUCLEOTIDE SEQUENCE</scope>
</reference>
<gene>
    <name evidence="1" type="ORF">Tci_871442</name>
</gene>
<feature type="non-terminal residue" evidence="1">
    <location>
        <position position="205"/>
    </location>
</feature>
<dbReference type="AlphaFoldDB" id="A0A699SQ15"/>
<proteinExistence type="predicted"/>
<comment type="caution">
    <text evidence="1">The sequence shown here is derived from an EMBL/GenBank/DDBJ whole genome shotgun (WGS) entry which is preliminary data.</text>
</comment>
<organism evidence="1">
    <name type="scientific">Tanacetum cinerariifolium</name>
    <name type="common">Dalmatian daisy</name>
    <name type="synonym">Chrysanthemum cinerariifolium</name>
    <dbReference type="NCBI Taxonomy" id="118510"/>
    <lineage>
        <taxon>Eukaryota</taxon>
        <taxon>Viridiplantae</taxon>
        <taxon>Streptophyta</taxon>
        <taxon>Embryophyta</taxon>
        <taxon>Tracheophyta</taxon>
        <taxon>Spermatophyta</taxon>
        <taxon>Magnoliopsida</taxon>
        <taxon>eudicotyledons</taxon>
        <taxon>Gunneridae</taxon>
        <taxon>Pentapetalae</taxon>
        <taxon>asterids</taxon>
        <taxon>campanulids</taxon>
        <taxon>Asterales</taxon>
        <taxon>Asteraceae</taxon>
        <taxon>Asteroideae</taxon>
        <taxon>Anthemideae</taxon>
        <taxon>Anthemidinae</taxon>
        <taxon>Tanacetum</taxon>
    </lineage>
</organism>
<dbReference type="EMBL" id="BKCJ011178667">
    <property type="protein sequence ID" value="GFC99472.1"/>
    <property type="molecule type" value="Genomic_DNA"/>
</dbReference>
<name>A0A699SQ15_TANCI</name>
<protein>
    <submittedName>
        <fullName evidence="1">Uncharacterized protein</fullName>
    </submittedName>
</protein>
<feature type="non-terminal residue" evidence="1">
    <location>
        <position position="1"/>
    </location>
</feature>